<name>A0ABX7BTA2_9CAUL</name>
<proteinExistence type="predicted"/>
<accession>A0ABX7BTA2</accession>
<organism evidence="1 2">
    <name type="scientific">Brevundimonas vitisensis</name>
    <dbReference type="NCBI Taxonomy" id="2800818"/>
    <lineage>
        <taxon>Bacteria</taxon>
        <taxon>Pseudomonadati</taxon>
        <taxon>Pseudomonadota</taxon>
        <taxon>Alphaproteobacteria</taxon>
        <taxon>Caulobacterales</taxon>
        <taxon>Caulobacteraceae</taxon>
        <taxon>Brevundimonas</taxon>
    </lineage>
</organism>
<sequence>MSLSASPSMPTRFHLIGPFSATLRATELADGRDLPERLFASLLTQGPDLHGRGFMESARTSGERRPVLWRRVDSKALVIPHSFSFKIPGSGLVEQLGLFDGDDRLMFYGPLKSQRQAVERPELFEFPEGSVRLMHSKPMAP</sequence>
<protein>
    <submittedName>
        <fullName evidence="1">Uncharacterized protein</fullName>
    </submittedName>
</protein>
<keyword evidence="2" id="KW-1185">Reference proteome</keyword>
<evidence type="ECO:0000313" key="1">
    <source>
        <dbReference type="EMBL" id="QQQ19334.1"/>
    </source>
</evidence>
<dbReference type="EMBL" id="CP067977">
    <property type="protein sequence ID" value="QQQ19334.1"/>
    <property type="molecule type" value="Genomic_DNA"/>
</dbReference>
<dbReference type="Proteomes" id="UP000595448">
    <property type="component" value="Chromosome"/>
</dbReference>
<evidence type="ECO:0000313" key="2">
    <source>
        <dbReference type="Proteomes" id="UP000595448"/>
    </source>
</evidence>
<dbReference type="RefSeq" id="WP_201103685.1">
    <property type="nucleotide sequence ID" value="NZ_CP067977.1"/>
</dbReference>
<reference evidence="1 2" key="1">
    <citation type="submission" date="2021-01" db="EMBL/GenBank/DDBJ databases">
        <title>Brevundimonas vitis sp. nov., an bacterium isolated from grape (Vitis vinifera).</title>
        <authorList>
            <person name="Jiang L."/>
            <person name="Lee J."/>
        </authorList>
    </citation>
    <scope>NUCLEOTIDE SEQUENCE [LARGE SCALE GENOMIC DNA]</scope>
    <source>
        <strain evidence="1 2">GRTSA-9</strain>
    </source>
</reference>
<gene>
    <name evidence="1" type="ORF">JIP62_04310</name>
</gene>